<evidence type="ECO:0000313" key="1">
    <source>
        <dbReference type="EMBL" id="MET1754299.1"/>
    </source>
</evidence>
<organism evidence="1 2">
    <name type="scientific">Novosphingobium kalidii</name>
    <dbReference type="NCBI Taxonomy" id="3230299"/>
    <lineage>
        <taxon>Bacteria</taxon>
        <taxon>Pseudomonadati</taxon>
        <taxon>Pseudomonadota</taxon>
        <taxon>Alphaproteobacteria</taxon>
        <taxon>Sphingomonadales</taxon>
        <taxon>Sphingomonadaceae</taxon>
        <taxon>Novosphingobium</taxon>
    </lineage>
</organism>
<accession>A0ABV2CYS5</accession>
<dbReference type="GO" id="GO:0016787">
    <property type="term" value="F:hydrolase activity"/>
    <property type="evidence" value="ECO:0007669"/>
    <property type="project" value="UniProtKB-KW"/>
</dbReference>
<reference evidence="1 2" key="1">
    <citation type="submission" date="2024-07" db="EMBL/GenBank/DDBJ databases">
        <title>Novosphingobium kalidii RD2P27.</title>
        <authorList>
            <person name="Sun J.-Q."/>
        </authorList>
    </citation>
    <scope>NUCLEOTIDE SEQUENCE [LARGE SCALE GENOMIC DNA]</scope>
    <source>
        <strain evidence="1 2">RD2P27</strain>
    </source>
</reference>
<evidence type="ECO:0000313" key="2">
    <source>
        <dbReference type="Proteomes" id="UP001548713"/>
    </source>
</evidence>
<dbReference type="SUPFAM" id="SSF53474">
    <property type="entry name" value="alpha/beta-Hydrolases"/>
    <property type="match status" value="1"/>
</dbReference>
<dbReference type="Gene3D" id="3.40.50.1820">
    <property type="entry name" value="alpha/beta hydrolase"/>
    <property type="match status" value="1"/>
</dbReference>
<name>A0ABV2CYS5_9SPHN</name>
<comment type="caution">
    <text evidence="1">The sequence shown here is derived from an EMBL/GenBank/DDBJ whole genome shotgun (WGS) entry which is preliminary data.</text>
</comment>
<sequence length="213" mass="22554">MSLGLLFCHGWGFDGTVWDALAGELAEFAQVRDDAGYFGVLAQPAPPCPYIAVTHSFGAMRLLDTPPPGLIGLVAIAGFDRFTATDGFPGSPRRVVDRMISALAQEPPIVLTDFHSRLGSRAPVGAPNAKRLEADLVTMRDGDLRARAAAIAVPILSLQAAHDPLLSLGVRETVFAAAPGVMRRTHPDAGHLLPVEEPVWCAEAIRAFAGTLV</sequence>
<dbReference type="Proteomes" id="UP001548713">
    <property type="component" value="Unassembled WGS sequence"/>
</dbReference>
<gene>
    <name evidence="1" type="ORF">ABVV53_02305</name>
</gene>
<dbReference type="RefSeq" id="WP_353982706.1">
    <property type="nucleotide sequence ID" value="NZ_JBEWLY010000007.1"/>
</dbReference>
<keyword evidence="1" id="KW-0378">Hydrolase</keyword>
<dbReference type="EMBL" id="JBEWLY010000007">
    <property type="protein sequence ID" value="MET1754299.1"/>
    <property type="molecule type" value="Genomic_DNA"/>
</dbReference>
<keyword evidence="2" id="KW-1185">Reference proteome</keyword>
<proteinExistence type="predicted"/>
<protein>
    <submittedName>
        <fullName evidence="1">Alpha/beta hydrolase</fullName>
    </submittedName>
</protein>
<dbReference type="InterPro" id="IPR029058">
    <property type="entry name" value="AB_hydrolase_fold"/>
</dbReference>